<evidence type="ECO:0000256" key="3">
    <source>
        <dbReference type="ARBA" id="ARBA00022723"/>
    </source>
</evidence>
<evidence type="ECO:0000256" key="1">
    <source>
        <dbReference type="ARBA" id="ARBA00006049"/>
    </source>
</evidence>
<feature type="domain" description="EF-hand" evidence="7">
    <location>
        <begin position="64"/>
        <end position="99"/>
    </location>
</feature>
<proteinExistence type="inferred from homology"/>
<dbReference type="Pfam" id="PF13202">
    <property type="entry name" value="EF-hand_5"/>
    <property type="match status" value="1"/>
</dbReference>
<dbReference type="Proteomes" id="UP000663879">
    <property type="component" value="Unassembled WGS sequence"/>
</dbReference>
<reference evidence="8" key="1">
    <citation type="submission" date="2021-02" db="EMBL/GenBank/DDBJ databases">
        <authorList>
            <person name="Nowell W R."/>
        </authorList>
    </citation>
    <scope>NUCLEOTIDE SEQUENCE</scope>
    <source>
        <strain evidence="8">Ploen Becks lab</strain>
    </source>
</reference>
<dbReference type="EMBL" id="CAJNOC010000583">
    <property type="protein sequence ID" value="CAF0779606.1"/>
    <property type="molecule type" value="Genomic_DNA"/>
</dbReference>
<dbReference type="OrthoDB" id="191686at2759"/>
<feature type="domain" description="EF-hand" evidence="7">
    <location>
        <begin position="145"/>
        <end position="180"/>
    </location>
</feature>
<dbReference type="InterPro" id="IPR011992">
    <property type="entry name" value="EF-hand-dom_pair"/>
</dbReference>
<dbReference type="InterPro" id="IPR018247">
    <property type="entry name" value="EF_Hand_1_Ca_BS"/>
</dbReference>
<dbReference type="CDD" id="cd00051">
    <property type="entry name" value="EFh"/>
    <property type="match status" value="2"/>
</dbReference>
<evidence type="ECO:0000259" key="7">
    <source>
        <dbReference type="PROSITE" id="PS50222"/>
    </source>
</evidence>
<keyword evidence="3" id="KW-0479">Metal-binding</keyword>
<sequence>MSKIEIPKNLTEEQIKFWLANTELTREQLIQWYTDFNDFAHKNQKLDKENFVNFFKKLHHKKKDGESFYRLAFDTFDKDESGFIDFHEFVVSFNLLSNGDIKSRLEWVFDVYDQNNDKAIDRKEIQVITKAILKMNKKKLVGDQTDETKIDEIFEKLDDNENDEITKEEFVENCLNNVFLRDLLVPNL</sequence>
<evidence type="ECO:0000256" key="5">
    <source>
        <dbReference type="ARBA" id="ARBA00022837"/>
    </source>
</evidence>
<protein>
    <recommendedName>
        <fullName evidence="7">EF-hand domain-containing protein</fullName>
    </recommendedName>
</protein>
<keyword evidence="2" id="KW-0519">Myristate</keyword>
<dbReference type="SMART" id="SM00054">
    <property type="entry name" value="EFh"/>
    <property type="match status" value="3"/>
</dbReference>
<comment type="caution">
    <text evidence="8">The sequence shown here is derived from an EMBL/GenBank/DDBJ whole genome shotgun (WGS) entry which is preliminary data.</text>
</comment>
<dbReference type="PROSITE" id="PS50222">
    <property type="entry name" value="EF_HAND_2"/>
    <property type="match status" value="3"/>
</dbReference>
<keyword evidence="9" id="KW-1185">Reference proteome</keyword>
<dbReference type="PROSITE" id="PS00018">
    <property type="entry name" value="EF_HAND_1"/>
    <property type="match status" value="3"/>
</dbReference>
<dbReference type="Pfam" id="PF13499">
    <property type="entry name" value="EF-hand_7"/>
    <property type="match status" value="1"/>
</dbReference>
<feature type="domain" description="EF-hand" evidence="7">
    <location>
        <begin position="100"/>
        <end position="135"/>
    </location>
</feature>
<dbReference type="PRINTS" id="PR00450">
    <property type="entry name" value="RECOVERIN"/>
</dbReference>
<keyword evidence="4" id="KW-0677">Repeat</keyword>
<organism evidence="8 9">
    <name type="scientific">Brachionus calyciflorus</name>
    <dbReference type="NCBI Taxonomy" id="104777"/>
    <lineage>
        <taxon>Eukaryota</taxon>
        <taxon>Metazoa</taxon>
        <taxon>Spiralia</taxon>
        <taxon>Gnathifera</taxon>
        <taxon>Rotifera</taxon>
        <taxon>Eurotatoria</taxon>
        <taxon>Monogononta</taxon>
        <taxon>Pseudotrocha</taxon>
        <taxon>Ploima</taxon>
        <taxon>Brachionidae</taxon>
        <taxon>Brachionus</taxon>
    </lineage>
</organism>
<dbReference type="InterPro" id="IPR002048">
    <property type="entry name" value="EF_hand_dom"/>
</dbReference>
<dbReference type="GO" id="GO:0005509">
    <property type="term" value="F:calcium ion binding"/>
    <property type="evidence" value="ECO:0007669"/>
    <property type="project" value="InterPro"/>
</dbReference>
<dbReference type="PANTHER" id="PTHR23055:SF178">
    <property type="entry name" value="NEUROCALCIN HOMOLOG"/>
    <property type="match status" value="1"/>
</dbReference>
<dbReference type="SUPFAM" id="SSF47473">
    <property type="entry name" value="EF-hand"/>
    <property type="match status" value="1"/>
</dbReference>
<accession>A0A813RFK6</accession>
<evidence type="ECO:0000256" key="6">
    <source>
        <dbReference type="ARBA" id="ARBA00023288"/>
    </source>
</evidence>
<evidence type="ECO:0000256" key="4">
    <source>
        <dbReference type="ARBA" id="ARBA00022737"/>
    </source>
</evidence>
<evidence type="ECO:0000313" key="9">
    <source>
        <dbReference type="Proteomes" id="UP000663879"/>
    </source>
</evidence>
<gene>
    <name evidence="8" type="ORF">OXX778_LOCUS5387</name>
</gene>
<dbReference type="AlphaFoldDB" id="A0A813RFK6"/>
<dbReference type="PANTHER" id="PTHR23055">
    <property type="entry name" value="CALCIUM BINDING PROTEINS"/>
    <property type="match status" value="1"/>
</dbReference>
<evidence type="ECO:0000313" key="8">
    <source>
        <dbReference type="EMBL" id="CAF0779606.1"/>
    </source>
</evidence>
<keyword evidence="5" id="KW-0106">Calcium</keyword>
<keyword evidence="6" id="KW-0449">Lipoprotein</keyword>
<comment type="similarity">
    <text evidence="1">Belongs to the recoverin family.</text>
</comment>
<dbReference type="InterPro" id="IPR028846">
    <property type="entry name" value="Recoverin"/>
</dbReference>
<dbReference type="Gene3D" id="1.10.238.10">
    <property type="entry name" value="EF-hand"/>
    <property type="match status" value="1"/>
</dbReference>
<evidence type="ECO:0000256" key="2">
    <source>
        <dbReference type="ARBA" id="ARBA00022707"/>
    </source>
</evidence>
<name>A0A813RFK6_9BILA</name>